<evidence type="ECO:0000256" key="2">
    <source>
        <dbReference type="ARBA" id="ARBA00022801"/>
    </source>
</evidence>
<dbReference type="Pfam" id="PF07859">
    <property type="entry name" value="Abhydrolase_3"/>
    <property type="match status" value="1"/>
</dbReference>
<reference evidence="5 6" key="1">
    <citation type="submission" date="2015-03" db="EMBL/GenBank/DDBJ databases">
        <title>Genome assembly of Sandaracinus amylolyticus DSM 53668.</title>
        <authorList>
            <person name="Sharma G."/>
            <person name="Subramanian S."/>
        </authorList>
    </citation>
    <scope>NUCLEOTIDE SEQUENCE [LARGE SCALE GENOMIC DNA]</scope>
    <source>
        <strain evidence="5 6">DSM 53668</strain>
    </source>
</reference>
<dbReference type="InterPro" id="IPR033140">
    <property type="entry name" value="Lipase_GDXG_put_SER_AS"/>
</dbReference>
<dbReference type="STRING" id="927083.DB32_005108"/>
<feature type="domain" description="Alpha/beta hydrolase fold-3" evidence="4">
    <location>
        <begin position="88"/>
        <end position="293"/>
    </location>
</feature>
<sequence length="315" mass="33669">MPSPALEQLIAQLRALRPPDLETRGLDPLQVRRALETFSAAVTPGLDVREVDLMRDLAPDDPRYDDEDAVFMPAEWVVPRGADVTQRLVYLHGGGYVAGSPRTHRGLVTRIARAANMVALVPDYRLAPEHRFPAALEDARVALAHAFDHGPDGEQPATRVVLAGDSAGGGLVISTLVAARDAGERLPARAATLSAWADLEACGESVVSRAGVDPMLPASLLKGWCRHYLGDIDPRHPLASPIHADLRGLPPLLLQVGDAEVLLDDSVRLAARAKEAGVEVTLEVFDDLFHVFQAFAGALPEGRAAIATIGAFLRA</sequence>
<keyword evidence="2 5" id="KW-0378">Hydrolase</keyword>
<dbReference type="InterPro" id="IPR029058">
    <property type="entry name" value="AB_hydrolase_fold"/>
</dbReference>
<dbReference type="PROSITE" id="PS01174">
    <property type="entry name" value="LIPASE_GDXG_SER"/>
    <property type="match status" value="1"/>
</dbReference>
<dbReference type="PROSITE" id="PS01173">
    <property type="entry name" value="LIPASE_GDXG_HIS"/>
    <property type="match status" value="1"/>
</dbReference>
<dbReference type="InterPro" id="IPR002168">
    <property type="entry name" value="Lipase_GDXG_HIS_AS"/>
</dbReference>
<name>A0A0F6SG26_9BACT</name>
<dbReference type="EMBL" id="CP011125">
    <property type="protein sequence ID" value="AKF07959.1"/>
    <property type="molecule type" value="Genomic_DNA"/>
</dbReference>
<dbReference type="PANTHER" id="PTHR48081:SF30">
    <property type="entry name" value="ACETYL-HYDROLASE LIPR-RELATED"/>
    <property type="match status" value="1"/>
</dbReference>
<dbReference type="InterPro" id="IPR050300">
    <property type="entry name" value="GDXG_lipolytic_enzyme"/>
</dbReference>
<evidence type="ECO:0000256" key="1">
    <source>
        <dbReference type="ARBA" id="ARBA00010515"/>
    </source>
</evidence>
<dbReference type="KEGG" id="samy:DB32_005108"/>
<dbReference type="AlphaFoldDB" id="A0A0F6SG26"/>
<keyword evidence="6" id="KW-1185">Reference proteome</keyword>
<evidence type="ECO:0000313" key="6">
    <source>
        <dbReference type="Proteomes" id="UP000034883"/>
    </source>
</evidence>
<dbReference type="Proteomes" id="UP000034883">
    <property type="component" value="Chromosome"/>
</dbReference>
<organism evidence="5 6">
    <name type="scientific">Sandaracinus amylolyticus</name>
    <dbReference type="NCBI Taxonomy" id="927083"/>
    <lineage>
        <taxon>Bacteria</taxon>
        <taxon>Pseudomonadati</taxon>
        <taxon>Myxococcota</taxon>
        <taxon>Polyangia</taxon>
        <taxon>Polyangiales</taxon>
        <taxon>Sandaracinaceae</taxon>
        <taxon>Sandaracinus</taxon>
    </lineage>
</organism>
<evidence type="ECO:0000259" key="4">
    <source>
        <dbReference type="Pfam" id="PF07859"/>
    </source>
</evidence>
<dbReference type="GO" id="GO:0004806">
    <property type="term" value="F:triacylglycerol lipase activity"/>
    <property type="evidence" value="ECO:0007669"/>
    <property type="project" value="TreeGrafter"/>
</dbReference>
<evidence type="ECO:0000313" key="5">
    <source>
        <dbReference type="EMBL" id="AKF07959.1"/>
    </source>
</evidence>
<dbReference type="PANTHER" id="PTHR48081">
    <property type="entry name" value="AB HYDROLASE SUPERFAMILY PROTEIN C4A8.06C"/>
    <property type="match status" value="1"/>
</dbReference>
<dbReference type="RefSeq" id="WP_053235155.1">
    <property type="nucleotide sequence ID" value="NZ_CP011125.1"/>
</dbReference>
<dbReference type="Gene3D" id="3.40.50.1820">
    <property type="entry name" value="alpha/beta hydrolase"/>
    <property type="match status" value="1"/>
</dbReference>
<comment type="similarity">
    <text evidence="1">Belongs to the 'GDXG' lipolytic enzyme family.</text>
</comment>
<evidence type="ECO:0000256" key="3">
    <source>
        <dbReference type="PROSITE-ProRule" id="PRU10038"/>
    </source>
</evidence>
<proteinExistence type="inferred from homology"/>
<dbReference type="InterPro" id="IPR013094">
    <property type="entry name" value="AB_hydrolase_3"/>
</dbReference>
<feature type="active site" evidence="3">
    <location>
        <position position="166"/>
    </location>
</feature>
<accession>A0A0F6SG26</accession>
<gene>
    <name evidence="5" type="ORF">DB32_005108</name>
</gene>
<dbReference type="SUPFAM" id="SSF53474">
    <property type="entry name" value="alpha/beta-Hydrolases"/>
    <property type="match status" value="1"/>
</dbReference>
<protein>
    <submittedName>
        <fullName evidence="5">6-hexanolactone hydrolase</fullName>
    </submittedName>
</protein>
<dbReference type="OrthoDB" id="24847at2"/>